<dbReference type="EMBL" id="AAZDVE040000012">
    <property type="protein sequence ID" value="EMP9432909.1"/>
    <property type="molecule type" value="Genomic_DNA"/>
</dbReference>
<reference evidence="8 9" key="1">
    <citation type="submission" date="2021-04" db="EMBL/GenBank/DDBJ databases">
        <title>Determining the burden of carbapenem-resistant Enterobacterales from a tertiary public heath setting in Bangladesh: a clinical, epidemiological, and molecular study.</title>
        <authorList>
            <person name="Farzana R."/>
            <person name="Walsh T.R."/>
        </authorList>
    </citation>
    <scope>NUCLEOTIDE SEQUENCE [LARGE SCALE GENOMIC DNA]</scope>
    <source>
        <strain evidence="8">Dmpro_s316</strain>
        <strain evidence="9">dmpro_s316</strain>
    </source>
</reference>
<evidence type="ECO:0000259" key="6">
    <source>
        <dbReference type="PROSITE" id="PS51462"/>
    </source>
</evidence>
<name>A0AAI9HZD3_PROST</name>
<dbReference type="SUPFAM" id="SSF55811">
    <property type="entry name" value="Nudix"/>
    <property type="match status" value="1"/>
</dbReference>
<dbReference type="RefSeq" id="WP_250000220.1">
    <property type="nucleotide sequence ID" value="NZ_CP095443.1"/>
</dbReference>
<dbReference type="EMBL" id="JAGSRH010000028">
    <property type="protein sequence ID" value="MER5078396.1"/>
    <property type="molecule type" value="Genomic_DNA"/>
</dbReference>
<protein>
    <submittedName>
        <fullName evidence="7">NUDIX domain-containing protein</fullName>
    </submittedName>
</protein>
<keyword evidence="5" id="KW-0460">Magnesium</keyword>
<keyword evidence="3" id="KW-0479">Metal-binding</keyword>
<evidence type="ECO:0000256" key="1">
    <source>
        <dbReference type="ARBA" id="ARBA00001946"/>
    </source>
</evidence>
<proteinExistence type="inferred from homology"/>
<evidence type="ECO:0000256" key="2">
    <source>
        <dbReference type="ARBA" id="ARBA00005582"/>
    </source>
</evidence>
<feature type="domain" description="Nudix hydrolase" evidence="6">
    <location>
        <begin position="1"/>
        <end position="127"/>
    </location>
</feature>
<dbReference type="InterPro" id="IPR020084">
    <property type="entry name" value="NUDIX_hydrolase_CS"/>
</dbReference>
<dbReference type="AlphaFoldDB" id="A0AAI9HZD3"/>
<organism evidence="7">
    <name type="scientific">Providencia stuartii</name>
    <dbReference type="NCBI Taxonomy" id="588"/>
    <lineage>
        <taxon>Bacteria</taxon>
        <taxon>Pseudomonadati</taxon>
        <taxon>Pseudomonadota</taxon>
        <taxon>Gammaproteobacteria</taxon>
        <taxon>Enterobacterales</taxon>
        <taxon>Morganellaceae</taxon>
        <taxon>Providencia</taxon>
    </lineage>
</organism>
<keyword evidence="4" id="KW-0378">Hydrolase</keyword>
<evidence type="ECO:0000313" key="9">
    <source>
        <dbReference type="Proteomes" id="UP001495779"/>
    </source>
</evidence>
<reference evidence="7" key="2">
    <citation type="submission" date="2024-02" db="EMBL/GenBank/DDBJ databases">
        <authorList>
            <consortium name="Clinical and Environmental Microbiology Branch: Whole genome sequencing antimicrobial resistance pathogens in the healthcare setting"/>
        </authorList>
    </citation>
    <scope>NUCLEOTIDE SEQUENCE</scope>
    <source>
        <strain evidence="7">2020GO-00142</strain>
    </source>
</reference>
<dbReference type="GO" id="GO:0046872">
    <property type="term" value="F:metal ion binding"/>
    <property type="evidence" value="ECO:0007669"/>
    <property type="project" value="UniProtKB-KW"/>
</dbReference>
<dbReference type="Proteomes" id="UP001495779">
    <property type="component" value="Unassembled WGS sequence"/>
</dbReference>
<dbReference type="PANTHER" id="PTHR43758">
    <property type="entry name" value="7,8-DIHYDRO-8-OXOGUANINE TRIPHOSPHATASE"/>
    <property type="match status" value="1"/>
</dbReference>
<dbReference type="Pfam" id="PF00293">
    <property type="entry name" value="NUDIX"/>
    <property type="match status" value="1"/>
</dbReference>
<evidence type="ECO:0000256" key="5">
    <source>
        <dbReference type="ARBA" id="ARBA00022842"/>
    </source>
</evidence>
<comment type="caution">
    <text evidence="7">The sequence shown here is derived from an EMBL/GenBank/DDBJ whole genome shotgun (WGS) entry which is preliminary data.</text>
</comment>
<dbReference type="PROSITE" id="PS00893">
    <property type="entry name" value="NUDIX_BOX"/>
    <property type="match status" value="1"/>
</dbReference>
<dbReference type="InterPro" id="IPR000086">
    <property type="entry name" value="NUDIX_hydrolase_dom"/>
</dbReference>
<sequence length="140" mass="16186">MINYVTGFMYSPDATQVVLIKKRQPEWQKGKFNGVGGKIHQGETPEEAMRREFLEETGVMTAVSDWRCFLILTNPDKYRIYMFSTYSEQFTQVKTVEKEEVSVHHTASLPKNKIANLAWLIPLSQDQKIILDTPLTIDCR</sequence>
<evidence type="ECO:0000313" key="8">
    <source>
        <dbReference type="EMBL" id="MER5078396.1"/>
    </source>
</evidence>
<comment type="similarity">
    <text evidence="2">Belongs to the Nudix hydrolase family.</text>
</comment>
<dbReference type="PANTHER" id="PTHR43758:SF2">
    <property type="entry name" value="OXIDIZED PURINE NUCLEOSIDE TRIPHOSPHATE HYDROLASE"/>
    <property type="match status" value="1"/>
</dbReference>
<evidence type="ECO:0000256" key="3">
    <source>
        <dbReference type="ARBA" id="ARBA00022723"/>
    </source>
</evidence>
<dbReference type="InterPro" id="IPR015797">
    <property type="entry name" value="NUDIX_hydrolase-like_dom_sf"/>
</dbReference>
<evidence type="ECO:0000256" key="4">
    <source>
        <dbReference type="ARBA" id="ARBA00022801"/>
    </source>
</evidence>
<comment type="cofactor">
    <cofactor evidence="1">
        <name>Mg(2+)</name>
        <dbReference type="ChEBI" id="CHEBI:18420"/>
    </cofactor>
</comment>
<dbReference type="GO" id="GO:0016818">
    <property type="term" value="F:hydrolase activity, acting on acid anhydrides, in phosphorus-containing anhydrides"/>
    <property type="evidence" value="ECO:0007669"/>
    <property type="project" value="TreeGrafter"/>
</dbReference>
<evidence type="ECO:0000313" key="7">
    <source>
        <dbReference type="EMBL" id="EMP9432909.1"/>
    </source>
</evidence>
<dbReference type="Gene3D" id="3.90.79.10">
    <property type="entry name" value="Nucleoside Triphosphate Pyrophosphohydrolase"/>
    <property type="match status" value="1"/>
</dbReference>
<dbReference type="GO" id="GO:0005737">
    <property type="term" value="C:cytoplasm"/>
    <property type="evidence" value="ECO:0007669"/>
    <property type="project" value="TreeGrafter"/>
</dbReference>
<gene>
    <name evidence="7" type="ORF">JRA39_001958</name>
    <name evidence="8" type="ORF">KDV35_16255</name>
</gene>
<accession>A0AAI9HZD3</accession>
<dbReference type="PROSITE" id="PS51462">
    <property type="entry name" value="NUDIX"/>
    <property type="match status" value="1"/>
</dbReference>